<organism evidence="1">
    <name type="scientific">Eucalyptus grandis</name>
    <name type="common">Flooded gum</name>
    <dbReference type="NCBI Taxonomy" id="71139"/>
    <lineage>
        <taxon>Eukaryota</taxon>
        <taxon>Viridiplantae</taxon>
        <taxon>Streptophyta</taxon>
        <taxon>Embryophyta</taxon>
        <taxon>Tracheophyta</taxon>
        <taxon>Spermatophyta</taxon>
        <taxon>Magnoliopsida</taxon>
        <taxon>eudicotyledons</taxon>
        <taxon>Gunneridae</taxon>
        <taxon>Pentapetalae</taxon>
        <taxon>rosids</taxon>
        <taxon>malvids</taxon>
        <taxon>Myrtales</taxon>
        <taxon>Myrtaceae</taxon>
        <taxon>Myrtoideae</taxon>
        <taxon>Eucalypteae</taxon>
        <taxon>Eucalyptus</taxon>
    </lineage>
</organism>
<evidence type="ECO:0008006" key="2">
    <source>
        <dbReference type="Google" id="ProtNLM"/>
    </source>
</evidence>
<dbReference type="InParanoid" id="A0A059BD76"/>
<dbReference type="AlphaFoldDB" id="A0A059BD76"/>
<proteinExistence type="predicted"/>
<gene>
    <name evidence="1" type="ORF">EUGRSUZ_G01734</name>
</gene>
<sequence length="100" mass="12007">MASIKFKVVPFDGQNNFRLWRIMMQALLHRVGSVKTLDWNYPNDMTTIEIEDMEERMYSTIQLLLSDKVLHEILDEETILELWNKLESLYMKKSLPIRLF</sequence>
<name>A0A059BD76_EUCGR</name>
<dbReference type="Gramene" id="KCW64073">
    <property type="protein sequence ID" value="KCW64073"/>
    <property type="gene ID" value="EUGRSUZ_G01734"/>
</dbReference>
<protein>
    <recommendedName>
        <fullName evidence="2">Retrotransposon Copia-like N-terminal domain-containing protein</fullName>
    </recommendedName>
</protein>
<evidence type="ECO:0000313" key="1">
    <source>
        <dbReference type="EMBL" id="KCW64073.1"/>
    </source>
</evidence>
<dbReference type="EMBL" id="KK198759">
    <property type="protein sequence ID" value="KCW64073.1"/>
    <property type="molecule type" value="Genomic_DNA"/>
</dbReference>
<accession>A0A059BD76</accession>
<reference evidence="1" key="1">
    <citation type="submission" date="2013-07" db="EMBL/GenBank/DDBJ databases">
        <title>The genome of Eucalyptus grandis.</title>
        <authorList>
            <person name="Schmutz J."/>
            <person name="Hayes R."/>
            <person name="Myburg A."/>
            <person name="Tuskan G."/>
            <person name="Grattapaglia D."/>
            <person name="Rokhsar D.S."/>
        </authorList>
    </citation>
    <scope>NUCLEOTIDE SEQUENCE</scope>
    <source>
        <tissue evidence="1">Leaf extractions</tissue>
    </source>
</reference>